<dbReference type="InterPro" id="IPR017463">
    <property type="entry name" value="Sulphur_relay_TusD/DsrE"/>
</dbReference>
<name>A0A7S9HEQ5_9ALTE</name>
<keyword evidence="6" id="KW-1185">Reference proteome</keyword>
<evidence type="ECO:0000256" key="1">
    <source>
        <dbReference type="ARBA" id="ARBA00004496"/>
    </source>
</evidence>
<dbReference type="PANTHER" id="PTHR34874">
    <property type="entry name" value="PROTEIN YCHN"/>
    <property type="match status" value="1"/>
</dbReference>
<dbReference type="EMBL" id="CP064795">
    <property type="protein sequence ID" value="QPG06916.1"/>
    <property type="molecule type" value="Genomic_DNA"/>
</dbReference>
<dbReference type="AlphaFoldDB" id="A0A7S9HEQ5"/>
<accession>A0A7S9HEQ5</accession>
<dbReference type="InterPro" id="IPR027396">
    <property type="entry name" value="DsrEFH-like"/>
</dbReference>
<evidence type="ECO:0000313" key="6">
    <source>
        <dbReference type="Proteomes" id="UP000595095"/>
    </source>
</evidence>
<dbReference type="Gene3D" id="3.40.1260.10">
    <property type="entry name" value="DsrEFH-like"/>
    <property type="match status" value="1"/>
</dbReference>
<gene>
    <name evidence="5" type="primary">tusD</name>
    <name evidence="5" type="ORF">IT774_07340</name>
</gene>
<organism evidence="5 6">
    <name type="scientific">Salinimonas marina</name>
    <dbReference type="NCBI Taxonomy" id="2785918"/>
    <lineage>
        <taxon>Bacteria</taxon>
        <taxon>Pseudomonadati</taxon>
        <taxon>Pseudomonadota</taxon>
        <taxon>Gammaproteobacteria</taxon>
        <taxon>Alteromonadales</taxon>
        <taxon>Alteromonadaceae</taxon>
        <taxon>Alteromonas/Salinimonas group</taxon>
        <taxon>Salinimonas</taxon>
    </lineage>
</organism>
<dbReference type="RefSeq" id="WP_195811988.1">
    <property type="nucleotide sequence ID" value="NZ_CP064795.1"/>
</dbReference>
<dbReference type="SUPFAM" id="SSF75169">
    <property type="entry name" value="DsrEFH-like"/>
    <property type="match status" value="1"/>
</dbReference>
<dbReference type="NCBIfam" id="NF001237">
    <property type="entry name" value="PRK00207.1"/>
    <property type="match status" value="1"/>
</dbReference>
<evidence type="ECO:0000256" key="2">
    <source>
        <dbReference type="ARBA" id="ARBA00007067"/>
    </source>
</evidence>
<proteinExistence type="inferred from homology"/>
<dbReference type="GO" id="GO:0016783">
    <property type="term" value="F:sulfurtransferase activity"/>
    <property type="evidence" value="ECO:0007669"/>
    <property type="project" value="InterPro"/>
</dbReference>
<protein>
    <submittedName>
        <fullName evidence="5">Sulfurtransferase complex subunit TusD</fullName>
    </submittedName>
</protein>
<comment type="subcellular location">
    <subcellularLocation>
        <location evidence="1">Cytoplasm</location>
    </subcellularLocation>
</comment>
<dbReference type="GO" id="GO:1990228">
    <property type="term" value="C:sulfurtransferase complex"/>
    <property type="evidence" value="ECO:0007669"/>
    <property type="project" value="TreeGrafter"/>
</dbReference>
<keyword evidence="4 5" id="KW-0808">Transferase</keyword>
<dbReference type="InterPro" id="IPR003787">
    <property type="entry name" value="Sulphur_relay_DsrE/F-like"/>
</dbReference>
<reference evidence="5 6" key="1">
    <citation type="submission" date="2020-11" db="EMBL/GenBank/DDBJ databases">
        <title>Complete genome sequence for Salinimonas sp. strain G2-b.</title>
        <authorList>
            <person name="Park S.-J."/>
        </authorList>
    </citation>
    <scope>NUCLEOTIDE SEQUENCE [LARGE SCALE GENOMIC DNA]</scope>
    <source>
        <strain evidence="5 6">G2-b</strain>
    </source>
</reference>
<comment type="similarity">
    <text evidence="2">Belongs to the DsrE/TusD family.</text>
</comment>
<dbReference type="Proteomes" id="UP000595095">
    <property type="component" value="Chromosome"/>
</dbReference>
<dbReference type="NCBIfam" id="TIGR03012">
    <property type="entry name" value="sulf_tusD_dsrE"/>
    <property type="match status" value="1"/>
</dbReference>
<dbReference type="PANTHER" id="PTHR34874:SF3">
    <property type="entry name" value="SULFURTRANSFERASE TUSD"/>
    <property type="match status" value="1"/>
</dbReference>
<keyword evidence="3" id="KW-0963">Cytoplasm</keyword>
<dbReference type="GO" id="GO:0002143">
    <property type="term" value="P:tRNA wobble position uridine thiolation"/>
    <property type="evidence" value="ECO:0007669"/>
    <property type="project" value="TreeGrafter"/>
</dbReference>
<evidence type="ECO:0000256" key="4">
    <source>
        <dbReference type="ARBA" id="ARBA00022679"/>
    </source>
</evidence>
<evidence type="ECO:0000313" key="5">
    <source>
        <dbReference type="EMBL" id="QPG06916.1"/>
    </source>
</evidence>
<dbReference type="Pfam" id="PF02635">
    <property type="entry name" value="DsrE"/>
    <property type="match status" value="1"/>
</dbReference>
<dbReference type="GO" id="GO:0097163">
    <property type="term" value="F:sulfur carrier activity"/>
    <property type="evidence" value="ECO:0007669"/>
    <property type="project" value="TreeGrafter"/>
</dbReference>
<evidence type="ECO:0000256" key="3">
    <source>
        <dbReference type="ARBA" id="ARBA00022490"/>
    </source>
</evidence>
<sequence>MTTYSILITHPPSDVTQTIAAQQFSQQLCMQGHSLNNVFFYGEGIHHANALSRVPSDEHAVYQHWCEVQRTTNCELLVCITAAVKRGVVSAEEAEDNMYNLRPPFAQAGLGEFFSALHECQKVVQF</sequence>
<dbReference type="KEGG" id="smaa:IT774_07340"/>